<dbReference type="AGR" id="MGI:108025"/>
<sequence length="143" mass="16314">MTENVPQSREVQLQYFSSFLPQLSPLTVFSWLNSLQDRLFCSHPQAHSLLKELYVPGIESQKSALSFSLSSLVSKFSSKVAKEKRKKERKKERKRKPCTPAGGASCTLTAQILCLWWRSRYVLLLVSQRPVHTAFYGVSQSSF</sequence>
<accession>Q8BTC5</accession>
<evidence type="ECO:0000313" key="2">
    <source>
        <dbReference type="MGI" id="MGI:108025"/>
    </source>
</evidence>
<gene>
    <name evidence="2" type="primary">Prkar2a</name>
</gene>
<organism evidence="1">
    <name type="scientific">Mus musculus</name>
    <name type="common">Mouse</name>
    <dbReference type="NCBI Taxonomy" id="10090"/>
    <lineage>
        <taxon>Eukaryota</taxon>
        <taxon>Metazoa</taxon>
        <taxon>Chordata</taxon>
        <taxon>Craniata</taxon>
        <taxon>Vertebrata</taxon>
        <taxon>Euteleostomi</taxon>
        <taxon>Mammalia</taxon>
        <taxon>Eutheria</taxon>
        <taxon>Euarchontoglires</taxon>
        <taxon>Glires</taxon>
        <taxon>Rodentia</taxon>
        <taxon>Myomorpha</taxon>
        <taxon>Muroidea</taxon>
        <taxon>Muridae</taxon>
        <taxon>Murinae</taxon>
        <taxon>Mus</taxon>
        <taxon>Mus</taxon>
    </lineage>
</organism>
<reference evidence="1" key="3">
    <citation type="journal article" date="2000" name="Genome Res.">
        <title>RIKEN integrated sequence analysis (RISA) system--384-format sequencing pipeline with 384 multicapillary sequencer.</title>
        <authorList>
            <person name="Shibata K."/>
            <person name="Itoh M."/>
            <person name="Aizawa K."/>
            <person name="Nagaoka S."/>
            <person name="Sasaki N."/>
            <person name="Carninci P."/>
            <person name="Konno H."/>
            <person name="Akiyama J."/>
            <person name="Nishi K."/>
            <person name="Kitsunai T."/>
            <person name="Tashiro H."/>
            <person name="Itoh M."/>
            <person name="Sumi N."/>
            <person name="Ishii Y."/>
            <person name="Nakamura S."/>
            <person name="Hazama M."/>
            <person name="Nishine T."/>
            <person name="Harada A."/>
            <person name="Yamamoto R."/>
            <person name="Matsumoto H."/>
            <person name="Sakaguchi S."/>
            <person name="Ikegami T."/>
            <person name="Kashiwagi K."/>
            <person name="Fujiwake S."/>
            <person name="Inoue K."/>
            <person name="Togawa Y."/>
            <person name="Izawa M."/>
            <person name="Ohara E."/>
            <person name="Watahiki M."/>
            <person name="Yoneda Y."/>
            <person name="Ishikawa T."/>
            <person name="Ozawa K."/>
            <person name="Tanaka T."/>
            <person name="Matsuura S."/>
            <person name="Kawai J."/>
            <person name="Okazaki Y."/>
            <person name="Muramatsu M."/>
            <person name="Inoue Y."/>
            <person name="Kira A."/>
            <person name="Hayashizaki Y."/>
        </authorList>
    </citation>
    <scope>NUCLEOTIDE SEQUENCE</scope>
    <source>
        <strain evidence="1">C57BL/6J</strain>
        <tissue evidence="1">Whole body</tissue>
    </source>
</reference>
<reference evidence="1" key="6">
    <citation type="journal article" date="2002" name="Nature">
        <title>Analysis of the mouse transcriptome based on functional annotation of 60,770 full-length cDNAs.</title>
        <authorList>
            <consortium name="The FANTOM Consortium and the RIKEN Genome Exploration Research Group Phase I and II Team"/>
        </authorList>
    </citation>
    <scope>NUCLEOTIDE SEQUENCE</scope>
    <source>
        <strain evidence="1">C57BL/6J</strain>
        <tissue evidence="1">Whole body</tissue>
    </source>
</reference>
<reference evidence="1" key="7">
    <citation type="journal article" date="2005" name="Science">
        <title>The Transcriptional Landscape of the Mammalian Genome.</title>
        <authorList>
            <consortium name="The FANTOM Consortium"/>
            <consortium name="Riken Genome Exploration Research Group and Genome Science Group (Genome Network Project Core Group)"/>
        </authorList>
    </citation>
    <scope>NUCLEOTIDE SEQUENCE</scope>
    <source>
        <strain evidence="1">C57BL/6J</strain>
        <tissue evidence="1">Whole body</tissue>
    </source>
</reference>
<evidence type="ECO:0000313" key="1">
    <source>
        <dbReference type="EMBL" id="BAC25077.1"/>
    </source>
</evidence>
<reference evidence="1" key="1">
    <citation type="journal article" date="1999" name="Methods Enzymol.">
        <title>High-efficiency full-length cDNA cloning.</title>
        <authorList>
            <person name="Carninci P."/>
            <person name="Hayashizaki Y."/>
        </authorList>
    </citation>
    <scope>NUCLEOTIDE SEQUENCE</scope>
    <source>
        <strain evidence="1">C57BL/6J</strain>
        <tissue evidence="1">Whole body</tissue>
    </source>
</reference>
<proteinExistence type="evidence at transcript level"/>
<protein>
    <submittedName>
        <fullName evidence="1">Uncharacterized protein</fullName>
    </submittedName>
</protein>
<dbReference type="EMBL" id="AK004336">
    <property type="protein sequence ID" value="BAC25077.1"/>
    <property type="molecule type" value="mRNA"/>
</dbReference>
<dbReference type="AlphaFoldDB" id="Q8BTC5"/>
<reference evidence="1" key="2">
    <citation type="journal article" date="2000" name="Genome Res.">
        <title>Normalization and subtraction of cap-trapper-selected cDNAs to prepare full-length cDNA libraries for rapid discovery of new genes.</title>
        <authorList>
            <person name="Carninci P."/>
            <person name="Shibata Y."/>
            <person name="Hayatsu N."/>
            <person name="Sugahara Y."/>
            <person name="Shibata K."/>
            <person name="Itoh M."/>
            <person name="Konno H."/>
            <person name="Okazaki Y."/>
            <person name="Muramatsu M."/>
            <person name="Hayashizaki Y."/>
        </authorList>
    </citation>
    <scope>NUCLEOTIDE SEQUENCE</scope>
    <source>
        <strain evidence="1">C57BL/6J</strain>
        <tissue evidence="1">Whole body</tissue>
    </source>
</reference>
<name>Q8BTC5_MOUSE</name>
<reference evidence="1" key="5">
    <citation type="journal article" date="2001" name="Nature">
        <title>Functional annotation of a full-length mouse cDNA collection.</title>
        <authorList>
            <consortium name="The RIKEN Genome Exploration Research Group Phase II Team and the FANTOM Consortium"/>
        </authorList>
    </citation>
    <scope>NUCLEOTIDE SEQUENCE</scope>
    <source>
        <strain evidence="1">C57BL/6J</strain>
        <tissue evidence="1">Whole body</tissue>
    </source>
</reference>
<dbReference type="MGI" id="MGI:108025">
    <property type="gene designation" value="Prkar2a"/>
</dbReference>
<reference evidence="1" key="8">
    <citation type="journal article" date="2005" name="Science">
        <title>Antisense Transcription in the Mammalian Transcriptome.</title>
        <authorList>
            <consortium name="RIKEN Genome Exploration Research Group and Genome Science Group (Genome Network Project Core Group) and the FANTOM Consortium"/>
        </authorList>
    </citation>
    <scope>NUCLEOTIDE SEQUENCE</scope>
    <source>
        <strain evidence="1">C57BL/6J</strain>
        <tissue evidence="1">Whole body</tissue>
    </source>
</reference>
<reference evidence="1" key="4">
    <citation type="submission" date="2000-07" db="EMBL/GenBank/DDBJ databases">
        <authorList>
            <person name="Adachi J."/>
            <person name="Aizawa K."/>
            <person name="Akahira S."/>
            <person name="Akimura T."/>
            <person name="Arai A."/>
            <person name="Aono H."/>
            <person name="Arakawa T."/>
            <person name="Bono H."/>
            <person name="Carninci P."/>
            <person name="Fukuda S."/>
            <person name="Fukunishi Y."/>
            <person name="Furuno M."/>
            <person name="Hanagaki T."/>
            <person name="Hara A."/>
            <person name="Hayatsu N."/>
            <person name="Hiramoto K."/>
            <person name="Hiraoka T."/>
            <person name="Hori F."/>
            <person name="Imotani K."/>
            <person name="Ishii Y."/>
            <person name="Itoh M."/>
            <person name="Izawa M."/>
            <person name="Kasukawa T."/>
            <person name="Kato H."/>
            <person name="Kawai J."/>
            <person name="Kojima Y."/>
            <person name="Konno H."/>
            <person name="Kouda M."/>
            <person name="Koya S."/>
            <person name="Kurihara C."/>
            <person name="Matsuyama T."/>
            <person name="Miyazaki A."/>
            <person name="Nishi K."/>
            <person name="Nomura K."/>
            <person name="Numazaki R."/>
            <person name="Ohno M."/>
            <person name="Okazaki Y."/>
            <person name="Okido T."/>
            <person name="Owa C."/>
            <person name="Saito H."/>
            <person name="Saito R."/>
            <person name="Sakai C."/>
            <person name="Sakai K."/>
            <person name="Sano H."/>
            <person name="Sasaki D."/>
            <person name="Shibata K."/>
            <person name="Shibata Y."/>
            <person name="Shinagawa A."/>
            <person name="Shiraki T."/>
            <person name="Sogabe Y."/>
            <person name="Suzuki H."/>
            <person name="Tagami M."/>
            <person name="Tagawa A."/>
            <person name="Takahashi F."/>
            <person name="Tanaka T."/>
            <person name="Tejima Y."/>
            <person name="Toya T."/>
            <person name="Yamamura T."/>
            <person name="Yasunishi A."/>
            <person name="Yoshida K."/>
            <person name="Yoshino M."/>
            <person name="Muramatsu M."/>
            <person name="Hayashizaki Y."/>
        </authorList>
    </citation>
    <scope>NUCLEOTIDE SEQUENCE</scope>
    <source>
        <strain evidence="1">C57BL/6J</strain>
        <tissue evidence="1">Whole body</tissue>
    </source>
</reference>